<keyword evidence="2 7" id="KW-0963">Cytoplasm</keyword>
<organism evidence="10 11">
    <name type="scientific">Sphingomonas hengshuiensis</name>
    <dbReference type="NCBI Taxonomy" id="1609977"/>
    <lineage>
        <taxon>Bacteria</taxon>
        <taxon>Pseudomonadati</taxon>
        <taxon>Pseudomonadota</taxon>
        <taxon>Alphaproteobacteria</taxon>
        <taxon>Sphingomonadales</taxon>
        <taxon>Sphingomonadaceae</taxon>
        <taxon>Sphingomonas</taxon>
    </lineage>
</organism>
<dbReference type="PANTHER" id="PTHR22648">
    <property type="entry name" value="TRANSCRIPTION TERMINATION FACTOR NUSA"/>
    <property type="match status" value="1"/>
</dbReference>
<evidence type="ECO:0000313" key="11">
    <source>
        <dbReference type="Proteomes" id="UP000248614"/>
    </source>
</evidence>
<evidence type="ECO:0000259" key="9">
    <source>
        <dbReference type="PROSITE" id="PS50126"/>
    </source>
</evidence>
<dbReference type="InterPro" id="IPR009019">
    <property type="entry name" value="KH_sf_prok-type"/>
</dbReference>
<evidence type="ECO:0000256" key="4">
    <source>
        <dbReference type="ARBA" id="ARBA00022884"/>
    </source>
</evidence>
<dbReference type="Pfam" id="PF14520">
    <property type="entry name" value="HHH_5"/>
    <property type="match status" value="1"/>
</dbReference>
<dbReference type="InterPro" id="IPR036555">
    <property type="entry name" value="NusA_N_sf"/>
</dbReference>
<dbReference type="InterPro" id="IPR003029">
    <property type="entry name" value="S1_domain"/>
</dbReference>
<evidence type="ECO:0000256" key="1">
    <source>
        <dbReference type="ARBA" id="ARBA00022472"/>
    </source>
</evidence>
<dbReference type="CDD" id="cd04455">
    <property type="entry name" value="S1_NusA"/>
    <property type="match status" value="1"/>
</dbReference>
<feature type="domain" description="S1 motif" evidence="9">
    <location>
        <begin position="142"/>
        <end position="206"/>
    </location>
</feature>
<dbReference type="GO" id="GO:0031564">
    <property type="term" value="P:transcription antitermination"/>
    <property type="evidence" value="ECO:0007669"/>
    <property type="project" value="UniProtKB-UniRule"/>
</dbReference>
<dbReference type="SUPFAM" id="SSF47794">
    <property type="entry name" value="Rad51 N-terminal domain-like"/>
    <property type="match status" value="2"/>
</dbReference>
<keyword evidence="4 7" id="KW-0694">RNA-binding</keyword>
<dbReference type="Gene3D" id="3.30.300.20">
    <property type="match status" value="2"/>
</dbReference>
<dbReference type="PROSITE" id="PS50126">
    <property type="entry name" value="S1"/>
    <property type="match status" value="1"/>
</dbReference>
<dbReference type="SUPFAM" id="SSF69705">
    <property type="entry name" value="Transcription factor NusA, N-terminal domain"/>
    <property type="match status" value="1"/>
</dbReference>
<reference evidence="10 11" key="1">
    <citation type="submission" date="2017-08" db="EMBL/GenBank/DDBJ databases">
        <title>Infants hospitalized years apart are colonized by the same room-sourced microbial strains.</title>
        <authorList>
            <person name="Brooks B."/>
            <person name="Olm M.R."/>
            <person name="Firek B.A."/>
            <person name="Baker R."/>
            <person name="Thomas B.C."/>
            <person name="Morowitz M.J."/>
            <person name="Banfield J.F."/>
        </authorList>
    </citation>
    <scope>NUCLEOTIDE SEQUENCE [LARGE SCALE GENOMIC DNA]</scope>
    <source>
        <strain evidence="10">S2_018_000_R3_110</strain>
    </source>
</reference>
<evidence type="ECO:0000313" key="10">
    <source>
        <dbReference type="EMBL" id="PZO76132.1"/>
    </source>
</evidence>
<dbReference type="EMBL" id="QFNF01000028">
    <property type="protein sequence ID" value="PZO76132.1"/>
    <property type="molecule type" value="Genomic_DNA"/>
</dbReference>
<dbReference type="GO" id="GO:0006353">
    <property type="term" value="P:DNA-templated transcription termination"/>
    <property type="evidence" value="ECO:0007669"/>
    <property type="project" value="UniProtKB-UniRule"/>
</dbReference>
<comment type="function">
    <text evidence="7">Participates in both transcription termination and antitermination.</text>
</comment>
<dbReference type="Proteomes" id="UP000248614">
    <property type="component" value="Unassembled WGS sequence"/>
</dbReference>
<dbReference type="Gene3D" id="1.10.150.20">
    <property type="entry name" value="5' to 3' exonuclease, C-terminal subdomain"/>
    <property type="match status" value="2"/>
</dbReference>
<dbReference type="AlphaFoldDB" id="A0A2W4Z6L8"/>
<keyword evidence="6 7" id="KW-0804">Transcription</keyword>
<keyword evidence="3 7" id="KW-0889">Transcription antitermination</keyword>
<dbReference type="SMART" id="SM00322">
    <property type="entry name" value="KH"/>
    <property type="match status" value="2"/>
</dbReference>
<dbReference type="GO" id="GO:0000166">
    <property type="term" value="F:nucleotide binding"/>
    <property type="evidence" value="ECO:0007669"/>
    <property type="project" value="InterPro"/>
</dbReference>
<dbReference type="InterPro" id="IPR010214">
    <property type="entry name" value="Tscrpt_termin_fac_NusA_C_rpt"/>
</dbReference>
<dbReference type="InterPro" id="IPR058582">
    <property type="entry name" value="KH_NusA_2nd"/>
</dbReference>
<protein>
    <recommendedName>
        <fullName evidence="7">Transcription termination/antitermination protein NusA</fullName>
    </recommendedName>
</protein>
<dbReference type="CDD" id="cd02134">
    <property type="entry name" value="KH-II_NusA_rpt1"/>
    <property type="match status" value="1"/>
</dbReference>
<feature type="region of interest" description="Disordered" evidence="8">
    <location>
        <begin position="477"/>
        <end position="502"/>
    </location>
</feature>
<dbReference type="Pfam" id="PF13184">
    <property type="entry name" value="KH_NusA_1st"/>
    <property type="match status" value="1"/>
</dbReference>
<dbReference type="HAMAP" id="MF_00945_B">
    <property type="entry name" value="NusA_B"/>
    <property type="match status" value="1"/>
</dbReference>
<dbReference type="Pfam" id="PF08529">
    <property type="entry name" value="NusA_N"/>
    <property type="match status" value="1"/>
</dbReference>
<dbReference type="GO" id="GO:0003723">
    <property type="term" value="F:RNA binding"/>
    <property type="evidence" value="ECO:0007669"/>
    <property type="project" value="UniProtKB-UniRule"/>
</dbReference>
<dbReference type="Gene3D" id="2.40.50.140">
    <property type="entry name" value="Nucleic acid-binding proteins"/>
    <property type="match status" value="1"/>
</dbReference>
<dbReference type="Pfam" id="PF26594">
    <property type="entry name" value="KH_NusA_2nd"/>
    <property type="match status" value="1"/>
</dbReference>
<dbReference type="GO" id="GO:0003700">
    <property type="term" value="F:DNA-binding transcription factor activity"/>
    <property type="evidence" value="ECO:0007669"/>
    <property type="project" value="InterPro"/>
</dbReference>
<accession>A0A2W4Z6L8</accession>
<comment type="similarity">
    <text evidence="7">Belongs to the NusA family.</text>
</comment>
<feature type="compositionally biased region" description="Basic and acidic residues" evidence="8">
    <location>
        <begin position="477"/>
        <end position="494"/>
    </location>
</feature>
<evidence type="ECO:0000256" key="5">
    <source>
        <dbReference type="ARBA" id="ARBA00023015"/>
    </source>
</evidence>
<evidence type="ECO:0000256" key="7">
    <source>
        <dbReference type="HAMAP-Rule" id="MF_00945"/>
    </source>
</evidence>
<dbReference type="CDD" id="cd22529">
    <property type="entry name" value="KH-II_NusA_rpt2"/>
    <property type="match status" value="1"/>
</dbReference>
<comment type="subunit">
    <text evidence="7">Monomer. Binds directly to the core enzyme of the DNA-dependent RNA polymerase and to nascent RNA.</text>
</comment>
<comment type="caution">
    <text evidence="10">The sequence shown here is derived from an EMBL/GenBank/DDBJ whole genome shotgun (WGS) entry which is preliminary data.</text>
</comment>
<evidence type="ECO:0000256" key="8">
    <source>
        <dbReference type="SAM" id="MobiDB-lite"/>
    </source>
</evidence>
<comment type="subcellular location">
    <subcellularLocation>
        <location evidence="7">Cytoplasm</location>
    </subcellularLocation>
</comment>
<sequence length="540" mass="59795">MATAVTANRAELIAIANSVASEKMIDKAIVIEAMEDAIQRAAKTRYGSENDIRAKLDPNSGDLRLWRVLEVVELVDDHFKQIGEKDAQRLQKGATVGDYIVDPLPPIEFGRIQAQASKQVILQKVRDAERERQFEEFKDRQGEIITGVVKRVEFGHVVVDLGRAEGVIRRDQQIPREAVRVGDRVRSLILNVRRENRGPQIFLSRAHPDFMKKLFAQEVPEIYDGIIEIKAAARDPGSRAKIGVISHDGSIDPVGACVGMKGSRVQAVVQEMQGEKIDIIPWSPDTATFVVNALQPANVARVVLDEEEDRIEVVVPDDQLSLAIGRRGQNVRLASQLTGKAIDILTEADASEKRQKEFIERSGMFEKELDVDETLAQLLVAEGFGELEEVAYVEIEELAGIEGFDEDLAQELQSRAQEAIERREQAAREERTALGVEDALAELPYLTEAMLVTLGKAGIRTLDDLADLATDELVEKKKAEPRRRGDDAPKREAPKGGILAEYGLSDEQGNEIIMAARAHWFADEDEATETSEDAVAESGQ</sequence>
<dbReference type="InterPro" id="IPR013735">
    <property type="entry name" value="TF_NusA_N"/>
</dbReference>
<evidence type="ECO:0000256" key="3">
    <source>
        <dbReference type="ARBA" id="ARBA00022814"/>
    </source>
</evidence>
<proteinExistence type="inferred from homology"/>
<dbReference type="InterPro" id="IPR010213">
    <property type="entry name" value="TF_NusA"/>
</dbReference>
<dbReference type="SMART" id="SM00316">
    <property type="entry name" value="S1"/>
    <property type="match status" value="1"/>
</dbReference>
<dbReference type="FunFam" id="3.30.300.20:FF:000005">
    <property type="entry name" value="Transcription termination/antitermination protein NusA"/>
    <property type="match status" value="1"/>
</dbReference>
<dbReference type="FunFam" id="2.40.50.140:FF:000058">
    <property type="entry name" value="Transcription termination/antitermination protein NusA"/>
    <property type="match status" value="1"/>
</dbReference>
<keyword evidence="5 7" id="KW-0805">Transcription regulation</keyword>
<dbReference type="NCBIfam" id="TIGR01953">
    <property type="entry name" value="NusA"/>
    <property type="match status" value="1"/>
</dbReference>
<keyword evidence="1 7" id="KW-0806">Transcription termination</keyword>
<dbReference type="Gene3D" id="3.30.1480.10">
    <property type="entry name" value="NusA, N-terminal domain"/>
    <property type="match status" value="1"/>
</dbReference>
<dbReference type="SUPFAM" id="SSF50249">
    <property type="entry name" value="Nucleic acid-binding proteins"/>
    <property type="match status" value="1"/>
</dbReference>
<dbReference type="GO" id="GO:0005829">
    <property type="term" value="C:cytosol"/>
    <property type="evidence" value="ECO:0007669"/>
    <property type="project" value="TreeGrafter"/>
</dbReference>
<dbReference type="InterPro" id="IPR015946">
    <property type="entry name" value="KH_dom-like_a/b"/>
</dbReference>
<dbReference type="InterPro" id="IPR025249">
    <property type="entry name" value="TF_NusA_KH_1st"/>
</dbReference>
<dbReference type="Pfam" id="PF00575">
    <property type="entry name" value="S1"/>
    <property type="match status" value="1"/>
</dbReference>
<dbReference type="InterPro" id="IPR004087">
    <property type="entry name" value="KH_dom"/>
</dbReference>
<name>A0A2W4Z6L8_9SPHN</name>
<dbReference type="PANTHER" id="PTHR22648:SF0">
    <property type="entry name" value="TRANSCRIPTION TERMINATION_ANTITERMINATION PROTEIN NUSA"/>
    <property type="match status" value="1"/>
</dbReference>
<dbReference type="NCBIfam" id="TIGR01954">
    <property type="entry name" value="nusA_Cterm_rpt"/>
    <property type="match status" value="1"/>
</dbReference>
<dbReference type="SUPFAM" id="SSF54814">
    <property type="entry name" value="Prokaryotic type KH domain (KH-domain type II)"/>
    <property type="match status" value="2"/>
</dbReference>
<evidence type="ECO:0000256" key="2">
    <source>
        <dbReference type="ARBA" id="ARBA00022490"/>
    </source>
</evidence>
<dbReference type="InterPro" id="IPR012340">
    <property type="entry name" value="NA-bd_OB-fold"/>
</dbReference>
<evidence type="ECO:0000256" key="6">
    <source>
        <dbReference type="ARBA" id="ARBA00023163"/>
    </source>
</evidence>
<gene>
    <name evidence="7" type="primary">nusA</name>
    <name evidence="10" type="ORF">DI632_10960</name>
</gene>
<dbReference type="InterPro" id="IPR030842">
    <property type="entry name" value="TF_NusA_bacterial"/>
</dbReference>
<dbReference type="InterPro" id="IPR010995">
    <property type="entry name" value="DNA_repair_Rad51/TF_NusA_a-hlx"/>
</dbReference>
<dbReference type="PROSITE" id="PS50084">
    <property type="entry name" value="KH_TYPE_1"/>
    <property type="match status" value="1"/>
</dbReference>
<dbReference type="FunFam" id="3.30.300.20:FF:000002">
    <property type="entry name" value="Transcription termination/antitermination protein NusA"/>
    <property type="match status" value="1"/>
</dbReference>